<dbReference type="SUPFAM" id="SSF51366">
    <property type="entry name" value="Ribulose-phoshate binding barrel"/>
    <property type="match status" value="1"/>
</dbReference>
<keyword evidence="6 9" id="KW-0456">Lyase</keyword>
<feature type="binding site" evidence="9 11">
    <location>
        <position position="118"/>
    </location>
    <ligand>
        <name>substrate</name>
    </ligand>
</feature>
<dbReference type="RefSeq" id="WP_058507503.1">
    <property type="nucleotide sequence ID" value="NZ_CAAAIK010000005.1"/>
</dbReference>
<dbReference type="PROSITE" id="PS00156">
    <property type="entry name" value="OMPDECASE"/>
    <property type="match status" value="1"/>
</dbReference>
<dbReference type="CDD" id="cd04725">
    <property type="entry name" value="OMP_decarboxylase_like"/>
    <property type="match status" value="1"/>
</dbReference>
<dbReference type="PANTHER" id="PTHR32119:SF2">
    <property type="entry name" value="OROTIDINE 5'-PHOSPHATE DECARBOXYLASE"/>
    <property type="match status" value="1"/>
</dbReference>
<evidence type="ECO:0000313" key="15">
    <source>
        <dbReference type="Proteomes" id="UP000054618"/>
    </source>
</evidence>
<feature type="binding site" evidence="9 11">
    <location>
        <position position="32"/>
    </location>
    <ligand>
        <name>substrate</name>
    </ligand>
</feature>
<protein>
    <recommendedName>
        <fullName evidence="9">Orotidine 5'-phosphate decarboxylase</fullName>
        <ecNumber evidence="9">4.1.1.23</ecNumber>
    </recommendedName>
    <alternativeName>
        <fullName evidence="9">OMP decarboxylase</fullName>
        <shortName evidence="9">OMPDCase</shortName>
        <shortName evidence="9">OMPdecase</shortName>
    </alternativeName>
</protein>
<sequence length="229" mass="24644">MSAQLIVALDFDSRQDALNLVEQLDPGQCAVKVGSEMFTLFGTELVSTLVDKGYKVFLDLKFHDIPNTVAQACRAAAQLGVWMINVHASGGSQMMQAAREALEGGRNRPLLIAVTVLTSMNDERFSTLGIPESINSHVQRLAGMASESGVDGVVCSAFEVPEIKKLCGKSFLTVTPGVRLDLNSRDDQSRVVTPLEASRLGSDFLVVGRPITRAVNPARVVEAIMQEIG</sequence>
<name>A0A0W0Y0J2_9GAMM</name>
<evidence type="ECO:0000256" key="9">
    <source>
        <dbReference type="HAMAP-Rule" id="MF_01200"/>
    </source>
</evidence>
<dbReference type="InterPro" id="IPR001754">
    <property type="entry name" value="OMPdeCOase_dom"/>
</dbReference>
<feature type="domain" description="Orotidine 5'-phosphate decarboxylase" evidence="13">
    <location>
        <begin position="4"/>
        <end position="224"/>
    </location>
</feature>
<dbReference type="GO" id="GO:0005829">
    <property type="term" value="C:cytosol"/>
    <property type="evidence" value="ECO:0007669"/>
    <property type="project" value="TreeGrafter"/>
</dbReference>
<dbReference type="Proteomes" id="UP000054618">
    <property type="component" value="Unassembled WGS sequence"/>
</dbReference>
<dbReference type="OrthoDB" id="9806203at2"/>
<dbReference type="PATRIC" id="fig|45073.5.peg.1462"/>
<gene>
    <name evidence="9 14" type="primary">pyrF</name>
    <name evidence="14" type="ORF">Lqui_1387</name>
</gene>
<dbReference type="GO" id="GO:0004590">
    <property type="term" value="F:orotidine-5'-phosphate decarboxylase activity"/>
    <property type="evidence" value="ECO:0007669"/>
    <property type="project" value="UniProtKB-UniRule"/>
</dbReference>
<feature type="active site" description="For OMPdecase activity" evidence="10">
    <location>
        <position position="64"/>
    </location>
</feature>
<feature type="active site" description="For OMPdecase activity" evidence="10">
    <location>
        <position position="61"/>
    </location>
</feature>
<dbReference type="InterPro" id="IPR011060">
    <property type="entry name" value="RibuloseP-bd_barrel"/>
</dbReference>
<dbReference type="AlphaFoldDB" id="A0A0W0Y0J2"/>
<dbReference type="SMART" id="SM00934">
    <property type="entry name" value="OMPdecase"/>
    <property type="match status" value="1"/>
</dbReference>
<evidence type="ECO:0000256" key="7">
    <source>
        <dbReference type="ARBA" id="ARBA00049157"/>
    </source>
</evidence>
<evidence type="ECO:0000256" key="6">
    <source>
        <dbReference type="ARBA" id="ARBA00023239"/>
    </source>
</evidence>
<feature type="active site" description="Proton donor" evidence="9">
    <location>
        <position position="61"/>
    </location>
</feature>
<feature type="binding site" evidence="9 11">
    <location>
        <position position="188"/>
    </location>
    <ligand>
        <name>substrate</name>
    </ligand>
</feature>
<proteinExistence type="inferred from homology"/>
<evidence type="ECO:0000313" key="14">
    <source>
        <dbReference type="EMBL" id="KTD50062.1"/>
    </source>
</evidence>
<feature type="binding site" evidence="9 11">
    <location>
        <position position="209"/>
    </location>
    <ligand>
        <name>substrate</name>
    </ligand>
</feature>
<dbReference type="GO" id="GO:0044205">
    <property type="term" value="P:'de novo' UMP biosynthetic process"/>
    <property type="evidence" value="ECO:0007669"/>
    <property type="project" value="UniProtKB-UniRule"/>
</dbReference>
<comment type="pathway">
    <text evidence="2 9 12">Pyrimidine metabolism; UMP biosynthesis via de novo pathway; UMP from orotate: step 2/2.</text>
</comment>
<feature type="binding site" evidence="9 11">
    <location>
        <position position="208"/>
    </location>
    <ligand>
        <name>substrate</name>
    </ligand>
</feature>
<evidence type="ECO:0000256" key="2">
    <source>
        <dbReference type="ARBA" id="ARBA00004861"/>
    </source>
</evidence>
<comment type="function">
    <text evidence="1 9">Catalyzes the decarboxylation of orotidine 5'-monophosphate (OMP) to uridine 5'-monophosphate (UMP).</text>
</comment>
<dbReference type="Gene3D" id="3.20.20.70">
    <property type="entry name" value="Aldolase class I"/>
    <property type="match status" value="1"/>
</dbReference>
<dbReference type="NCBIfam" id="TIGR01740">
    <property type="entry name" value="pyrF"/>
    <property type="match status" value="1"/>
</dbReference>
<dbReference type="EMBL" id="LNYS01000008">
    <property type="protein sequence ID" value="KTD50062.1"/>
    <property type="molecule type" value="Genomic_DNA"/>
</dbReference>
<comment type="similarity">
    <text evidence="8 9">Belongs to the OMP decarboxylase family. Type 1 subfamily.</text>
</comment>
<comment type="catalytic activity">
    <reaction evidence="7 9 12">
        <text>orotidine 5'-phosphate + H(+) = UMP + CO2</text>
        <dbReference type="Rhea" id="RHEA:11596"/>
        <dbReference type="ChEBI" id="CHEBI:15378"/>
        <dbReference type="ChEBI" id="CHEBI:16526"/>
        <dbReference type="ChEBI" id="CHEBI:57538"/>
        <dbReference type="ChEBI" id="CHEBI:57865"/>
        <dbReference type="EC" id="4.1.1.23"/>
    </reaction>
</comment>
<feature type="binding site" evidence="9 11">
    <location>
        <position position="10"/>
    </location>
    <ligand>
        <name>substrate</name>
    </ligand>
</feature>
<dbReference type="HAMAP" id="MF_01200_B">
    <property type="entry name" value="OMPdecase_type1_B"/>
    <property type="match status" value="1"/>
</dbReference>
<feature type="active site" description="For OMPdecase activity" evidence="10">
    <location>
        <position position="59"/>
    </location>
</feature>
<dbReference type="Pfam" id="PF00215">
    <property type="entry name" value="OMPdecase"/>
    <property type="match status" value="1"/>
</dbReference>
<dbReference type="GO" id="GO:0006207">
    <property type="term" value="P:'de novo' pyrimidine nucleobase biosynthetic process"/>
    <property type="evidence" value="ECO:0007669"/>
    <property type="project" value="InterPro"/>
</dbReference>
<dbReference type="NCBIfam" id="NF001273">
    <property type="entry name" value="PRK00230.1"/>
    <property type="match status" value="1"/>
</dbReference>
<dbReference type="InterPro" id="IPR047596">
    <property type="entry name" value="OMPdecase_bac"/>
</dbReference>
<keyword evidence="15" id="KW-1185">Reference proteome</keyword>
<evidence type="ECO:0000256" key="3">
    <source>
        <dbReference type="ARBA" id="ARBA00011738"/>
    </source>
</evidence>
<feature type="binding site" evidence="9 11">
    <location>
        <position position="179"/>
    </location>
    <ligand>
        <name>substrate</name>
    </ligand>
</feature>
<comment type="caution">
    <text evidence="14">The sequence shown here is derived from an EMBL/GenBank/DDBJ whole genome shotgun (WGS) entry which is preliminary data.</text>
</comment>
<evidence type="ECO:0000256" key="1">
    <source>
        <dbReference type="ARBA" id="ARBA00002356"/>
    </source>
</evidence>
<accession>A0A0W0Y0J2</accession>
<dbReference type="PANTHER" id="PTHR32119">
    <property type="entry name" value="OROTIDINE 5'-PHOSPHATE DECARBOXYLASE"/>
    <property type="match status" value="1"/>
</dbReference>
<dbReference type="InterPro" id="IPR013785">
    <property type="entry name" value="Aldolase_TIM"/>
</dbReference>
<evidence type="ECO:0000256" key="8">
    <source>
        <dbReference type="ARBA" id="ARBA00061012"/>
    </source>
</evidence>
<dbReference type="InterPro" id="IPR018089">
    <property type="entry name" value="OMPdecase_AS"/>
</dbReference>
<keyword evidence="5 9" id="KW-0665">Pyrimidine biosynthesis</keyword>
<dbReference type="UniPathway" id="UPA00070">
    <property type="reaction ID" value="UER00120"/>
</dbReference>
<comment type="subunit">
    <text evidence="3 9">Homodimer.</text>
</comment>
<organism evidence="14 15">
    <name type="scientific">Legionella quinlivanii</name>
    <dbReference type="NCBI Taxonomy" id="45073"/>
    <lineage>
        <taxon>Bacteria</taxon>
        <taxon>Pseudomonadati</taxon>
        <taxon>Pseudomonadota</taxon>
        <taxon>Gammaproteobacteria</taxon>
        <taxon>Legionellales</taxon>
        <taxon>Legionellaceae</taxon>
        <taxon>Legionella</taxon>
    </lineage>
</organism>
<evidence type="ECO:0000256" key="4">
    <source>
        <dbReference type="ARBA" id="ARBA00022793"/>
    </source>
</evidence>
<evidence type="ECO:0000256" key="5">
    <source>
        <dbReference type="ARBA" id="ARBA00022975"/>
    </source>
</evidence>
<evidence type="ECO:0000256" key="12">
    <source>
        <dbReference type="RuleBase" id="RU000512"/>
    </source>
</evidence>
<evidence type="ECO:0000259" key="13">
    <source>
        <dbReference type="SMART" id="SM00934"/>
    </source>
</evidence>
<keyword evidence="4 9" id="KW-0210">Decarboxylase</keyword>
<reference evidence="14 15" key="1">
    <citation type="submission" date="2015-11" db="EMBL/GenBank/DDBJ databases">
        <title>Genomic analysis of 38 Legionella species identifies large and diverse effector repertoires.</title>
        <authorList>
            <person name="Burstein D."/>
            <person name="Amaro F."/>
            <person name="Zusman T."/>
            <person name="Lifshitz Z."/>
            <person name="Cohen O."/>
            <person name="Gilbert J.A."/>
            <person name="Pupko T."/>
            <person name="Shuman H.A."/>
            <person name="Segal G."/>
        </authorList>
    </citation>
    <scope>NUCLEOTIDE SEQUENCE [LARGE SCALE GENOMIC DNA]</scope>
    <source>
        <strain evidence="14 15">CDC#1442-AUS-E</strain>
    </source>
</reference>
<evidence type="ECO:0000256" key="10">
    <source>
        <dbReference type="PIRSR" id="PIRSR614732-1"/>
    </source>
</evidence>
<feature type="binding site" evidence="9">
    <location>
        <begin position="59"/>
        <end position="68"/>
    </location>
    <ligand>
        <name>substrate</name>
    </ligand>
</feature>
<dbReference type="STRING" id="45073.Lqui_1387"/>
<dbReference type="InterPro" id="IPR014732">
    <property type="entry name" value="OMPdecase"/>
</dbReference>
<dbReference type="FunFam" id="3.20.20.70:FF:000015">
    <property type="entry name" value="Orotidine 5'-phosphate decarboxylase"/>
    <property type="match status" value="1"/>
</dbReference>
<dbReference type="EC" id="4.1.1.23" evidence="9"/>
<evidence type="ECO:0000256" key="11">
    <source>
        <dbReference type="PIRSR" id="PIRSR614732-2"/>
    </source>
</evidence>